<gene>
    <name evidence="1" type="ORF">MNBD_GAMMA06-741</name>
</gene>
<reference evidence="1" key="1">
    <citation type="submission" date="2018-06" db="EMBL/GenBank/DDBJ databases">
        <authorList>
            <person name="Zhirakovskaya E."/>
        </authorList>
    </citation>
    <scope>NUCLEOTIDE SEQUENCE</scope>
</reference>
<name>A0A3B0WMF6_9ZZZZ</name>
<protein>
    <submittedName>
        <fullName evidence="1">Uncharacterized protein</fullName>
    </submittedName>
</protein>
<dbReference type="Pfam" id="PF09952">
    <property type="entry name" value="AbiEi_2"/>
    <property type="match status" value="1"/>
</dbReference>
<organism evidence="1">
    <name type="scientific">hydrothermal vent metagenome</name>
    <dbReference type="NCBI Taxonomy" id="652676"/>
    <lineage>
        <taxon>unclassified sequences</taxon>
        <taxon>metagenomes</taxon>
        <taxon>ecological metagenomes</taxon>
    </lineage>
</organism>
<dbReference type="InterPro" id="IPR019238">
    <property type="entry name" value="AbiEi_2"/>
</dbReference>
<sequence length="349" mass="39386">MEKKQILQQALKRLNTQLTTQLTTEKNLTLTGNLFVASGCTQNNNDGLAKISSNSLGQSYTVLLQPWAPQKDISALISQIKSFSSPTILFADFINPVMAEKFRRRSISFVDCAGNLSIKNTQFNLQVKGKKSSQLRSKRIRGRAFNSAGLKLIFALFNKPQLLHASYRDISKRVNIALGSVGPVIDDLYASGYIFDDGERRLVNKKRLFERWVDGYLEKLRPKQIMSCYTADDENWWKKANPTEFHGLWGGEVIIAKSTPFIMPETISLYFSSEKKQKAFADFCGLHEDPEGEICMYKSFWQTNKVNDGTTNNLSPMIVYADIVDAINPGSWDVAKTFYGEAIAHLLHD</sequence>
<proteinExistence type="predicted"/>
<evidence type="ECO:0000313" key="1">
    <source>
        <dbReference type="EMBL" id="VAW53533.1"/>
    </source>
</evidence>
<accession>A0A3B0WMF6</accession>
<dbReference type="AlphaFoldDB" id="A0A3B0WMF6"/>
<dbReference type="EMBL" id="UOFD01000063">
    <property type="protein sequence ID" value="VAW53533.1"/>
    <property type="molecule type" value="Genomic_DNA"/>
</dbReference>